<dbReference type="Pfam" id="PF03480">
    <property type="entry name" value="DctP"/>
    <property type="match status" value="1"/>
</dbReference>
<comment type="caution">
    <text evidence="6">The sequence shown here is derived from an EMBL/GenBank/DDBJ whole genome shotgun (WGS) entry which is preliminary data.</text>
</comment>
<evidence type="ECO:0000256" key="5">
    <source>
        <dbReference type="SAM" id="SignalP"/>
    </source>
</evidence>
<feature type="chain" id="PRO_5039701767" description="C4-dicarboxylate ABC transporter substrate-binding protein" evidence="5">
    <location>
        <begin position="30"/>
        <end position="377"/>
    </location>
</feature>
<feature type="region of interest" description="Disordered" evidence="4">
    <location>
        <begin position="31"/>
        <end position="63"/>
    </location>
</feature>
<name>A8RNV5_ENTBW</name>
<reference evidence="6 7" key="2">
    <citation type="submission" date="2007-09" db="EMBL/GenBank/DDBJ databases">
        <title>Draft genome sequence of Clostridium bolteae (ATCC BAA-613).</title>
        <authorList>
            <person name="Sudarsanam P."/>
            <person name="Ley R."/>
            <person name="Guruge J."/>
            <person name="Turnbaugh P.J."/>
            <person name="Mahowald M."/>
            <person name="Liep D."/>
            <person name="Gordon J."/>
        </authorList>
    </citation>
    <scope>NUCLEOTIDE SEQUENCE [LARGE SCALE GENOMIC DNA]</scope>
    <source>
        <strain evidence="7">ATCC BAA-613 / DSM 15670 / CCUG 46953 / JCM 12243 / WAL 16351</strain>
    </source>
</reference>
<dbReference type="CDD" id="cd13669">
    <property type="entry name" value="PBP2_TRAP_TM0322_like"/>
    <property type="match status" value="1"/>
</dbReference>
<evidence type="ECO:0000313" key="7">
    <source>
        <dbReference type="Proteomes" id="UP000005396"/>
    </source>
</evidence>
<dbReference type="EMBL" id="ABCC02000023">
    <property type="protein sequence ID" value="EDP17220.1"/>
    <property type="molecule type" value="Genomic_DNA"/>
</dbReference>
<sequence length="377" mass="40349">MEGKIMRFNRLAALTMAGVLAAASLTACGGGSTGSTTAAGTTESAAAADSATDTTAAQADADTEPAAGDVVTIQVGYENATSEPAAKAVEKWKELVESKSNGTIKMELFPNSALGKKTELIDQMILGEPMITVADGAFLADYGVPDFGIFYAPFMFDTWDEEWSAIDSDWYRGLCDELAQKASIRVLSSNWVYGARNILSVKPVTLPEDLAGLKLRVSSNDLSISSFNSLGASSVGMDMGDVYQALQAKTIDAVENPITPLANRSFQEVAKYLVEDEHILATSMWICGDTFFQSLTADQQKILTEAADEAGLYNNELQEAAEEDARQKLLDAGVTITTLTDEQKAKWIEAGQPFYDIAGETLGWSDGLYDTVKEAAK</sequence>
<dbReference type="Gene3D" id="3.40.190.170">
    <property type="entry name" value="Bacterial extracellular solute-binding protein, family 7"/>
    <property type="match status" value="1"/>
</dbReference>
<comment type="similarity">
    <text evidence="1">Belongs to the bacterial solute-binding protein 7 family.</text>
</comment>
<protein>
    <recommendedName>
        <fullName evidence="8">C4-dicarboxylate ABC transporter substrate-binding protein</fullName>
    </recommendedName>
</protein>
<dbReference type="NCBIfam" id="NF037995">
    <property type="entry name" value="TRAP_S1"/>
    <property type="match status" value="1"/>
</dbReference>
<feature type="compositionally biased region" description="Low complexity" evidence="4">
    <location>
        <begin position="34"/>
        <end position="63"/>
    </location>
</feature>
<reference evidence="6 7" key="1">
    <citation type="submission" date="2007-08" db="EMBL/GenBank/DDBJ databases">
        <authorList>
            <person name="Fulton L."/>
            <person name="Clifton S."/>
            <person name="Fulton B."/>
            <person name="Xu J."/>
            <person name="Minx P."/>
            <person name="Pepin K.H."/>
            <person name="Johnson M."/>
            <person name="Thiruvilangam P."/>
            <person name="Bhonagiri V."/>
            <person name="Nash W.E."/>
            <person name="Mardis E.R."/>
            <person name="Wilson R.K."/>
        </authorList>
    </citation>
    <scope>NUCLEOTIDE SEQUENCE [LARGE SCALE GENOMIC DNA]</scope>
    <source>
        <strain evidence="7">ATCC BAA-613 / DSM 15670 / CCUG 46953 / JCM 12243 / WAL 16351</strain>
    </source>
</reference>
<organism evidence="6 7">
    <name type="scientific">Enterocloster bolteae (strain ATCC BAA-613 / DSM 15670 / CCUG 46953 / JCM 12243 / WAL 16351)</name>
    <name type="common">Clostridium bolteae</name>
    <dbReference type="NCBI Taxonomy" id="411902"/>
    <lineage>
        <taxon>Bacteria</taxon>
        <taxon>Bacillati</taxon>
        <taxon>Bacillota</taxon>
        <taxon>Clostridia</taxon>
        <taxon>Lachnospirales</taxon>
        <taxon>Lachnospiraceae</taxon>
        <taxon>Enterocloster</taxon>
    </lineage>
</organism>
<evidence type="ECO:0000313" key="6">
    <source>
        <dbReference type="EMBL" id="EDP17220.1"/>
    </source>
</evidence>
<evidence type="ECO:0000256" key="1">
    <source>
        <dbReference type="ARBA" id="ARBA00009023"/>
    </source>
</evidence>
<dbReference type="PaxDb" id="411902-CLOBOL_02292"/>
<dbReference type="InterPro" id="IPR018389">
    <property type="entry name" value="DctP_fam"/>
</dbReference>
<gene>
    <name evidence="6" type="ORF">CLOBOL_02292</name>
</gene>
<evidence type="ECO:0000256" key="2">
    <source>
        <dbReference type="ARBA" id="ARBA00022448"/>
    </source>
</evidence>
<dbReference type="GO" id="GO:0030288">
    <property type="term" value="C:outer membrane-bounded periplasmic space"/>
    <property type="evidence" value="ECO:0007669"/>
    <property type="project" value="InterPro"/>
</dbReference>
<dbReference type="eggNOG" id="COG1638">
    <property type="taxonomic scope" value="Bacteria"/>
</dbReference>
<dbReference type="PROSITE" id="PS51257">
    <property type="entry name" value="PROKAR_LIPOPROTEIN"/>
    <property type="match status" value="1"/>
</dbReference>
<dbReference type="PIRSF" id="PIRSF006470">
    <property type="entry name" value="DctB"/>
    <property type="match status" value="1"/>
</dbReference>
<evidence type="ECO:0008006" key="8">
    <source>
        <dbReference type="Google" id="ProtNLM"/>
    </source>
</evidence>
<dbReference type="PANTHER" id="PTHR33376">
    <property type="match status" value="1"/>
</dbReference>
<dbReference type="InterPro" id="IPR004682">
    <property type="entry name" value="TRAP_DctP"/>
</dbReference>
<feature type="signal peptide" evidence="5">
    <location>
        <begin position="1"/>
        <end position="29"/>
    </location>
</feature>
<proteinExistence type="inferred from homology"/>
<dbReference type="Proteomes" id="UP000005396">
    <property type="component" value="Unassembled WGS sequence"/>
</dbReference>
<accession>A8RNV5</accession>
<dbReference type="InterPro" id="IPR038404">
    <property type="entry name" value="TRAP_DctP_sf"/>
</dbReference>
<dbReference type="HOGENOM" id="CLU_036176_4_1_9"/>
<dbReference type="GO" id="GO:0055085">
    <property type="term" value="P:transmembrane transport"/>
    <property type="evidence" value="ECO:0007669"/>
    <property type="project" value="InterPro"/>
</dbReference>
<evidence type="ECO:0000256" key="3">
    <source>
        <dbReference type="ARBA" id="ARBA00022729"/>
    </source>
</evidence>
<keyword evidence="2" id="KW-0813">Transport</keyword>
<keyword evidence="3 5" id="KW-0732">Signal</keyword>
<dbReference type="AlphaFoldDB" id="A8RNV5"/>
<dbReference type="PANTHER" id="PTHR33376:SF7">
    <property type="entry name" value="C4-DICARBOXYLATE-BINDING PROTEIN DCTB"/>
    <property type="match status" value="1"/>
</dbReference>
<evidence type="ECO:0000256" key="4">
    <source>
        <dbReference type="SAM" id="MobiDB-lite"/>
    </source>
</evidence>